<evidence type="ECO:0000256" key="6">
    <source>
        <dbReference type="ARBA" id="ARBA00039082"/>
    </source>
</evidence>
<dbReference type="EMBL" id="FNFD01000021">
    <property type="protein sequence ID" value="SDL43415.1"/>
    <property type="molecule type" value="Genomic_DNA"/>
</dbReference>
<evidence type="ECO:0000313" key="10">
    <source>
        <dbReference type="Proteomes" id="UP000198706"/>
    </source>
</evidence>
<keyword evidence="2" id="KW-0325">Glycoprotein</keyword>
<keyword evidence="1" id="KW-1015">Disulfide bond</keyword>
<dbReference type="SMART" id="SM00656">
    <property type="entry name" value="Amb_all"/>
    <property type="match status" value="1"/>
</dbReference>
<dbReference type="SUPFAM" id="SSF51126">
    <property type="entry name" value="Pectin lyase-like"/>
    <property type="match status" value="1"/>
</dbReference>
<dbReference type="InterPro" id="IPR011050">
    <property type="entry name" value="Pectin_lyase_fold/virulence"/>
</dbReference>
<feature type="domain" description="Pectate lyase" evidence="8">
    <location>
        <begin position="94"/>
        <end position="317"/>
    </location>
</feature>
<keyword evidence="10" id="KW-1185">Reference proteome</keyword>
<dbReference type="GO" id="GO:0005576">
    <property type="term" value="C:extracellular region"/>
    <property type="evidence" value="ECO:0007669"/>
    <property type="project" value="UniProtKB-SubCell"/>
</dbReference>
<dbReference type="Proteomes" id="UP000198706">
    <property type="component" value="Unassembled WGS sequence"/>
</dbReference>
<evidence type="ECO:0000256" key="5">
    <source>
        <dbReference type="ARBA" id="ARBA00037631"/>
    </source>
</evidence>
<name>A0A1G9K243_9PSED</name>
<comment type="subcellular location">
    <subcellularLocation>
        <location evidence="7">Secreted</location>
    </subcellularLocation>
</comment>
<dbReference type="STRING" id="137658.SAMN05216186_12113"/>
<dbReference type="PANTHER" id="PTHR31683:SF67">
    <property type="entry name" value="PECTIN LYASE F-RELATED"/>
    <property type="match status" value="1"/>
</dbReference>
<sequence>MLSPLAVAAKAPLGFGQGVTGGEGGVVIEVSTAAELESALCDPKKLSGDKRVCSDSSPRIIKIKGVIDYNAADLQEMKTSAGCYYADEEVCIAKGVPAKEWDVLVADNSSYSGHCKSHTGVDNITYNNLGLKPLAIGSNTTVMGVGKNSGIKGRGFAVRNASNIIIRNLSITDINERIVFVGDGILLENADKVWIDQNRFSHVGRQFITLGYAKTTNVTISDNDFDGTSKQGKSCNGAHAYELYVAGQNQSVTIVGNWFRNFRSRAPIVMPPDGDGPAPVVHMANNYFEHGTWHGLDAYKPARVLVEGNYYEDVQTPILRYPDSDSKGQNAGYVFAPLATEKQLCKSKLKRECTANLVFNANPKPYSLPVERAFTLDANVLDAMKVAAGGKSVFKAYPAKNVPRRVKAEAGPQDWLR</sequence>
<comment type="catalytic activity">
    <reaction evidence="4">
        <text>Eliminative cleavage of (1-&gt;4)-alpha-D-galacturonan methyl ester to give oligosaccharides with 4-deoxy-6-O-methyl-alpha-D-galact-4-enuronosyl groups at their non-reducing ends.</text>
        <dbReference type="EC" id="4.2.2.10"/>
    </reaction>
</comment>
<keyword evidence="7" id="KW-0624">Polysaccharide degradation</keyword>
<dbReference type="InterPro" id="IPR045032">
    <property type="entry name" value="PEL"/>
</dbReference>
<dbReference type="GO" id="GO:0047490">
    <property type="term" value="F:pectin lyase activity"/>
    <property type="evidence" value="ECO:0007669"/>
    <property type="project" value="UniProtKB-EC"/>
</dbReference>
<evidence type="ECO:0000259" key="8">
    <source>
        <dbReference type="SMART" id="SM00656"/>
    </source>
</evidence>
<evidence type="ECO:0000256" key="3">
    <source>
        <dbReference type="ARBA" id="ARBA00023239"/>
    </source>
</evidence>
<keyword evidence="7" id="KW-0964">Secreted</keyword>
<keyword evidence="3 7" id="KW-0456">Lyase</keyword>
<dbReference type="InterPro" id="IPR012334">
    <property type="entry name" value="Pectin_lyas_fold"/>
</dbReference>
<dbReference type="GO" id="GO:0030570">
    <property type="term" value="F:pectate lyase activity"/>
    <property type="evidence" value="ECO:0007669"/>
    <property type="project" value="InterPro"/>
</dbReference>
<dbReference type="EC" id="4.2.2.10" evidence="6"/>
<proteinExistence type="inferred from homology"/>
<dbReference type="InterPro" id="IPR002022">
    <property type="entry name" value="Pec_lyase"/>
</dbReference>
<accession>A0A1G9K243</accession>
<dbReference type="AlphaFoldDB" id="A0A1G9K243"/>
<reference evidence="9 10" key="1">
    <citation type="submission" date="2016-10" db="EMBL/GenBank/DDBJ databases">
        <authorList>
            <person name="de Groot N.N."/>
        </authorList>
    </citation>
    <scope>NUCLEOTIDE SEQUENCE [LARGE SCALE GENOMIC DNA]</scope>
    <source>
        <strain evidence="9 10">JCM 21544</strain>
    </source>
</reference>
<evidence type="ECO:0000313" key="9">
    <source>
        <dbReference type="EMBL" id="SDL43415.1"/>
    </source>
</evidence>
<organism evidence="9 10">
    <name type="scientific">Pseudomonas indica</name>
    <dbReference type="NCBI Taxonomy" id="137658"/>
    <lineage>
        <taxon>Bacteria</taxon>
        <taxon>Pseudomonadati</taxon>
        <taxon>Pseudomonadota</taxon>
        <taxon>Gammaproteobacteria</taxon>
        <taxon>Pseudomonadales</taxon>
        <taxon>Pseudomonadaceae</taxon>
        <taxon>Pseudomonas</taxon>
    </lineage>
</organism>
<keyword evidence="7" id="KW-0119">Carbohydrate metabolism</keyword>
<evidence type="ECO:0000256" key="4">
    <source>
        <dbReference type="ARBA" id="ARBA00036818"/>
    </source>
</evidence>
<dbReference type="Pfam" id="PF00544">
    <property type="entry name" value="Pectate_lyase_4"/>
    <property type="match status" value="1"/>
</dbReference>
<evidence type="ECO:0000256" key="7">
    <source>
        <dbReference type="RuleBase" id="RU361173"/>
    </source>
</evidence>
<dbReference type="Gene3D" id="2.160.20.10">
    <property type="entry name" value="Single-stranded right-handed beta-helix, Pectin lyase-like"/>
    <property type="match status" value="1"/>
</dbReference>
<protein>
    <recommendedName>
        <fullName evidence="6">pectin lyase</fullName>
        <ecNumber evidence="6">4.2.2.10</ecNumber>
    </recommendedName>
</protein>
<evidence type="ECO:0000256" key="1">
    <source>
        <dbReference type="ARBA" id="ARBA00023157"/>
    </source>
</evidence>
<comment type="similarity">
    <text evidence="7">Belongs to the polysaccharide lyase 1 family.</text>
</comment>
<dbReference type="PANTHER" id="PTHR31683">
    <property type="entry name" value="PECTATE LYASE 18-RELATED"/>
    <property type="match status" value="1"/>
</dbReference>
<comment type="function">
    <text evidence="5">Pectinolytic enzymes consist of four classes of enzymes: pectin lyase, polygalacturonase, pectin methylesterase and rhamnogalacturonase. Among pectinolytic enzymes, pectin lyase is the most important in depolymerization of pectin, since it cleaves internal glycosidic bonds of highly methylated pectins.</text>
</comment>
<gene>
    <name evidence="9" type="ORF">SAMN05216186_12113</name>
</gene>
<evidence type="ECO:0000256" key="2">
    <source>
        <dbReference type="ARBA" id="ARBA00023180"/>
    </source>
</evidence>
<dbReference type="GO" id="GO:0000272">
    <property type="term" value="P:polysaccharide catabolic process"/>
    <property type="evidence" value="ECO:0007669"/>
    <property type="project" value="UniProtKB-KW"/>
</dbReference>